<dbReference type="UniPathway" id="UPA00002">
    <property type="reaction ID" value="UER00468"/>
</dbReference>
<accession>A0A0H3XLS1</accession>
<comment type="similarity">
    <text evidence="1 7">Belongs to the DeoC/FbaB aldolase family. DeoC type 1 subfamily.</text>
</comment>
<evidence type="ECO:0000313" key="8">
    <source>
        <dbReference type="EMBL" id="AKM54519.1"/>
    </source>
</evidence>
<dbReference type="Pfam" id="PF01791">
    <property type="entry name" value="DeoC"/>
    <property type="match status" value="1"/>
</dbReference>
<dbReference type="SUPFAM" id="SSF51569">
    <property type="entry name" value="Aldolase"/>
    <property type="match status" value="1"/>
</dbReference>
<evidence type="ECO:0000256" key="5">
    <source>
        <dbReference type="ARBA" id="ARBA00048791"/>
    </source>
</evidence>
<evidence type="ECO:0000256" key="6">
    <source>
        <dbReference type="ARBA" id="ARBA00056337"/>
    </source>
</evidence>
<sequence length="220" mass="23565">MELNKYIDHTLLKPEATMEDIIKLCTEAKEYDFASVCVNPTNVSLATSLLQDSDVKVCTVVGFPLGANTTAVKTFEINDAINNGADEIDMVMNIGAFKSKDYALVLNDITACKKTAGDRILKVIIEISLLSDEEIVKACQLAMEAKADFVKTSTGFNKSGATVEAVRLMKKTVGDNYQVKAAGGVRTKEDAINMIEAGATRIGTSGGVAIVRGESHQSGY</sequence>
<feature type="active site" description="Proton donor/acceptor" evidence="7">
    <location>
        <position position="89"/>
    </location>
</feature>
<dbReference type="AlphaFoldDB" id="A0A0H3XLS1"/>
<feature type="active site" description="Proton donor/acceptor" evidence="7">
    <location>
        <position position="180"/>
    </location>
</feature>
<dbReference type="FunFam" id="3.20.20.70:FF:000044">
    <property type="entry name" value="Deoxyribose-phosphate aldolase"/>
    <property type="match status" value="1"/>
</dbReference>
<dbReference type="STRING" id="315358.SERIO_v1c09610"/>
<dbReference type="PATRIC" id="fig|743698.3.peg.970"/>
<dbReference type="NCBIfam" id="TIGR00126">
    <property type="entry name" value="deoC"/>
    <property type="match status" value="1"/>
</dbReference>
<keyword evidence="2 7" id="KW-0963">Cytoplasm</keyword>
<comment type="catalytic activity">
    <reaction evidence="5 7">
        <text>2-deoxy-D-ribose 5-phosphate = D-glyceraldehyde 3-phosphate + acetaldehyde</text>
        <dbReference type="Rhea" id="RHEA:12821"/>
        <dbReference type="ChEBI" id="CHEBI:15343"/>
        <dbReference type="ChEBI" id="CHEBI:59776"/>
        <dbReference type="ChEBI" id="CHEBI:62877"/>
        <dbReference type="EC" id="4.1.2.4"/>
    </reaction>
</comment>
<dbReference type="SMART" id="SM01133">
    <property type="entry name" value="DeoC"/>
    <property type="match status" value="1"/>
</dbReference>
<evidence type="ECO:0000313" key="9">
    <source>
        <dbReference type="Proteomes" id="UP000035661"/>
    </source>
</evidence>
<name>A0A0H3XLS1_9MOLU</name>
<dbReference type="EMBL" id="CP011856">
    <property type="protein sequence ID" value="AKM54519.1"/>
    <property type="molecule type" value="Genomic_DNA"/>
</dbReference>
<evidence type="ECO:0000256" key="2">
    <source>
        <dbReference type="ARBA" id="ARBA00022490"/>
    </source>
</evidence>
<gene>
    <name evidence="7 8" type="primary">deoC</name>
    <name evidence="8" type="ORF">SERIO_v1c09610</name>
</gene>
<keyword evidence="9" id="KW-1185">Reference proteome</keyword>
<comment type="function">
    <text evidence="6 7">Catalyzes a reversible aldol reaction between acetaldehyde and D-glyceraldehyde 3-phosphate to generate 2-deoxy-D-ribose 5-phosphate.</text>
</comment>
<dbReference type="InterPro" id="IPR011343">
    <property type="entry name" value="DeoC"/>
</dbReference>
<reference evidence="9" key="2">
    <citation type="submission" date="2015-06" db="EMBL/GenBank/DDBJ databases">
        <title>Complete genome sequence of Spiroplasma eriocheiris TDA-040725-5 (DSM 21848).</title>
        <authorList>
            <person name="Lo W.-S."/>
            <person name="Kuo C.-H."/>
        </authorList>
    </citation>
    <scope>NUCLEOTIDE SEQUENCE [LARGE SCALE GENOMIC DNA]</scope>
    <source>
        <strain evidence="9">TDA-040725-5</strain>
    </source>
</reference>
<evidence type="ECO:0000256" key="1">
    <source>
        <dbReference type="ARBA" id="ARBA00010936"/>
    </source>
</evidence>
<dbReference type="Proteomes" id="UP000035661">
    <property type="component" value="Chromosome"/>
</dbReference>
<dbReference type="GO" id="GO:0004139">
    <property type="term" value="F:deoxyribose-phosphate aldolase activity"/>
    <property type="evidence" value="ECO:0007669"/>
    <property type="project" value="UniProtKB-UniRule"/>
</dbReference>
<evidence type="ECO:0000256" key="7">
    <source>
        <dbReference type="HAMAP-Rule" id="MF_00114"/>
    </source>
</evidence>
<protein>
    <recommendedName>
        <fullName evidence="7">Deoxyribose-phosphate aldolase</fullName>
        <shortName evidence="7">DERA</shortName>
        <ecNumber evidence="7">4.1.2.4</ecNumber>
    </recommendedName>
    <alternativeName>
        <fullName evidence="7">2-deoxy-D-ribose 5-phosphate aldolase</fullName>
    </alternativeName>
    <alternativeName>
        <fullName evidence="7">Phosphodeoxyriboaldolase</fullName>
        <shortName evidence="7">Deoxyriboaldolase</shortName>
    </alternativeName>
</protein>
<dbReference type="Gene3D" id="3.20.20.70">
    <property type="entry name" value="Aldolase class I"/>
    <property type="match status" value="1"/>
</dbReference>
<proteinExistence type="inferred from homology"/>
<feature type="active site" description="Schiff-base intermediate with acetaldehyde" evidence="7">
    <location>
        <position position="151"/>
    </location>
</feature>
<comment type="subcellular location">
    <subcellularLocation>
        <location evidence="7">Cytoplasm</location>
    </subcellularLocation>
</comment>
<dbReference type="RefSeq" id="WP_047791716.1">
    <property type="nucleotide sequence ID" value="NZ_CP011856.1"/>
</dbReference>
<comment type="pathway">
    <text evidence="7">Carbohydrate degradation; 2-deoxy-D-ribose 1-phosphate degradation; D-glyceraldehyde 3-phosphate and acetaldehyde from 2-deoxy-alpha-D-ribose 1-phosphate: step 2/2.</text>
</comment>
<organism evidence="8 9">
    <name type="scientific">Spiroplasma eriocheiris</name>
    <dbReference type="NCBI Taxonomy" id="315358"/>
    <lineage>
        <taxon>Bacteria</taxon>
        <taxon>Bacillati</taxon>
        <taxon>Mycoplasmatota</taxon>
        <taxon>Mollicutes</taxon>
        <taxon>Entomoplasmatales</taxon>
        <taxon>Spiroplasmataceae</taxon>
        <taxon>Spiroplasma</taxon>
    </lineage>
</organism>
<keyword evidence="4 7" id="KW-0704">Schiff base</keyword>
<dbReference type="GO" id="GO:0009264">
    <property type="term" value="P:deoxyribonucleotide catabolic process"/>
    <property type="evidence" value="ECO:0007669"/>
    <property type="project" value="UniProtKB-UniRule"/>
</dbReference>
<dbReference type="PANTHER" id="PTHR10889:SF1">
    <property type="entry name" value="DEOXYRIBOSE-PHOSPHATE ALDOLASE"/>
    <property type="match status" value="1"/>
</dbReference>
<dbReference type="InterPro" id="IPR013785">
    <property type="entry name" value="Aldolase_TIM"/>
</dbReference>
<dbReference type="GO" id="GO:0016052">
    <property type="term" value="P:carbohydrate catabolic process"/>
    <property type="evidence" value="ECO:0007669"/>
    <property type="project" value="TreeGrafter"/>
</dbReference>
<keyword evidence="3 7" id="KW-0456">Lyase</keyword>
<reference evidence="8 9" key="1">
    <citation type="journal article" date="2015" name="Genome Biol. Evol.">
        <title>Found and Lost: The Fates of Horizontally Acquired Genes in Arthropod-Symbiotic Spiroplasma.</title>
        <authorList>
            <person name="Lo W.S."/>
            <person name="Gasparich G.E."/>
            <person name="Kuo C.H."/>
        </authorList>
    </citation>
    <scope>NUCLEOTIDE SEQUENCE [LARGE SCALE GENOMIC DNA]</scope>
    <source>
        <strain evidence="9">TDA-040725-5</strain>
    </source>
</reference>
<dbReference type="PANTHER" id="PTHR10889">
    <property type="entry name" value="DEOXYRIBOSE-PHOSPHATE ALDOLASE"/>
    <property type="match status" value="1"/>
</dbReference>
<dbReference type="InterPro" id="IPR028581">
    <property type="entry name" value="DeoC_typeI"/>
</dbReference>
<evidence type="ECO:0000256" key="4">
    <source>
        <dbReference type="ARBA" id="ARBA00023270"/>
    </source>
</evidence>
<dbReference type="EC" id="4.1.2.4" evidence="7"/>
<dbReference type="HAMAP" id="MF_00114">
    <property type="entry name" value="DeoC_type1"/>
    <property type="match status" value="1"/>
</dbReference>
<evidence type="ECO:0000256" key="3">
    <source>
        <dbReference type="ARBA" id="ARBA00023239"/>
    </source>
</evidence>
<dbReference type="CDD" id="cd00959">
    <property type="entry name" value="DeoC"/>
    <property type="match status" value="1"/>
</dbReference>
<dbReference type="InterPro" id="IPR002915">
    <property type="entry name" value="DeoC/FbaB/LacD_aldolase"/>
</dbReference>
<dbReference type="GO" id="GO:0006018">
    <property type="term" value="P:2-deoxyribose 1-phosphate catabolic process"/>
    <property type="evidence" value="ECO:0007669"/>
    <property type="project" value="UniProtKB-UniRule"/>
</dbReference>
<dbReference type="PIRSF" id="PIRSF001357">
    <property type="entry name" value="DeoC"/>
    <property type="match status" value="1"/>
</dbReference>
<dbReference type="KEGG" id="seri:SERIO_v1c09610"/>
<dbReference type="GO" id="GO:0005737">
    <property type="term" value="C:cytoplasm"/>
    <property type="evidence" value="ECO:0007669"/>
    <property type="project" value="UniProtKB-SubCell"/>
</dbReference>